<dbReference type="FunFam" id="2.30.130.10:FF:000003">
    <property type="entry name" value="Glutamate 5-kinase"/>
    <property type="match status" value="1"/>
</dbReference>
<dbReference type="GO" id="GO:0004349">
    <property type="term" value="F:glutamate 5-kinase activity"/>
    <property type="evidence" value="ECO:0007669"/>
    <property type="project" value="TreeGrafter"/>
</dbReference>
<keyword evidence="1" id="KW-0963">Cytoplasm</keyword>
<protein>
    <submittedName>
        <fullName evidence="9">Glutamate 5-kinase</fullName>
    </submittedName>
</protein>
<dbReference type="AlphaFoldDB" id="A0A8I1WCU2"/>
<name>A0A8I1WCU2_PLESH</name>
<dbReference type="GO" id="GO:0008652">
    <property type="term" value="P:amino acid biosynthetic process"/>
    <property type="evidence" value="ECO:0007669"/>
    <property type="project" value="UniProtKB-KW"/>
</dbReference>
<keyword evidence="7" id="KW-0067">ATP-binding</keyword>
<comment type="caution">
    <text evidence="9">The sequence shown here is derived from an EMBL/GenBank/DDBJ whole genome shotgun (WGS) entry which is preliminary data.</text>
</comment>
<evidence type="ECO:0000313" key="9">
    <source>
        <dbReference type="EMBL" id="MBO1109999.1"/>
    </source>
</evidence>
<keyword evidence="4" id="KW-0808">Transferase</keyword>
<reference evidence="9" key="1">
    <citation type="submission" date="2021-03" db="EMBL/GenBank/DDBJ databases">
        <title>Plesiomonas shigelloides zfcc0051, isolated from zebrafish feces.</title>
        <authorList>
            <person name="Vanderhoek Z."/>
            <person name="Gaulke C."/>
        </authorList>
    </citation>
    <scope>NUCLEOTIDE SEQUENCE</scope>
    <source>
        <strain evidence="9">Zfcc0051</strain>
    </source>
</reference>
<evidence type="ECO:0000256" key="1">
    <source>
        <dbReference type="ARBA" id="ARBA00022490"/>
    </source>
</evidence>
<dbReference type="PANTHER" id="PTHR43654:SF1">
    <property type="entry name" value="ISOPENTENYL PHOSPHATE KINASE"/>
    <property type="match status" value="1"/>
</dbReference>
<accession>A0A8I1WCU2</accession>
<dbReference type="RefSeq" id="WP_329603453.1">
    <property type="nucleotide sequence ID" value="NZ_JAFNAA010000174.1"/>
</dbReference>
<sequence length="98" mass="10394">FGPPPAGELRVDDGAAQAILQRGSSLLPSGVVSGGGTFSRGEVLRVRAPNGKEIARGMIRYNSDALSLIAGRQSQEIADILGYEYGRVVIQRDDLILI</sequence>
<dbReference type="GO" id="GO:0003723">
    <property type="term" value="F:RNA binding"/>
    <property type="evidence" value="ECO:0007669"/>
    <property type="project" value="InterPro"/>
</dbReference>
<dbReference type="GO" id="GO:0005524">
    <property type="term" value="F:ATP binding"/>
    <property type="evidence" value="ECO:0007669"/>
    <property type="project" value="UniProtKB-KW"/>
</dbReference>
<dbReference type="InterPro" id="IPR015947">
    <property type="entry name" value="PUA-like_sf"/>
</dbReference>
<evidence type="ECO:0000256" key="2">
    <source>
        <dbReference type="ARBA" id="ARBA00022605"/>
    </source>
</evidence>
<keyword evidence="5" id="KW-0547">Nucleotide-binding</keyword>
<keyword evidence="6 9" id="KW-0418">Kinase</keyword>
<keyword evidence="2" id="KW-0028">Amino-acid biosynthesis</keyword>
<dbReference type="EMBL" id="JAFNAA010000174">
    <property type="protein sequence ID" value="MBO1109999.1"/>
    <property type="molecule type" value="Genomic_DNA"/>
</dbReference>
<evidence type="ECO:0000256" key="5">
    <source>
        <dbReference type="ARBA" id="ARBA00022741"/>
    </source>
</evidence>
<evidence type="ECO:0000256" key="6">
    <source>
        <dbReference type="ARBA" id="ARBA00022777"/>
    </source>
</evidence>
<feature type="non-terminal residue" evidence="9">
    <location>
        <position position="1"/>
    </location>
</feature>
<gene>
    <name evidence="9" type="ORF">J2R62_17805</name>
</gene>
<dbReference type="InterPro" id="IPR002478">
    <property type="entry name" value="PUA"/>
</dbReference>
<feature type="domain" description="PUA" evidence="8">
    <location>
        <begin position="7"/>
        <end position="90"/>
    </location>
</feature>
<organism evidence="9 10">
    <name type="scientific">Plesiomonas shigelloides</name>
    <name type="common">Aeromonas shigelloides</name>
    <dbReference type="NCBI Taxonomy" id="703"/>
    <lineage>
        <taxon>Bacteria</taxon>
        <taxon>Pseudomonadati</taxon>
        <taxon>Pseudomonadota</taxon>
        <taxon>Gammaproteobacteria</taxon>
        <taxon>Enterobacterales</taxon>
        <taxon>Enterobacteriaceae</taxon>
        <taxon>Plesiomonas</taxon>
    </lineage>
</organism>
<proteinExistence type="predicted"/>
<dbReference type="Proteomes" id="UP000664658">
    <property type="component" value="Unassembled WGS sequence"/>
</dbReference>
<dbReference type="PANTHER" id="PTHR43654">
    <property type="entry name" value="GLUTAMATE 5-KINASE"/>
    <property type="match status" value="1"/>
</dbReference>
<evidence type="ECO:0000313" key="10">
    <source>
        <dbReference type="Proteomes" id="UP000664658"/>
    </source>
</evidence>
<evidence type="ECO:0000256" key="7">
    <source>
        <dbReference type="ARBA" id="ARBA00022840"/>
    </source>
</evidence>
<dbReference type="InterPro" id="IPR036974">
    <property type="entry name" value="PUA_sf"/>
</dbReference>
<dbReference type="Gene3D" id="2.30.130.10">
    <property type="entry name" value="PUA domain"/>
    <property type="match status" value="1"/>
</dbReference>
<evidence type="ECO:0000256" key="4">
    <source>
        <dbReference type="ARBA" id="ARBA00022679"/>
    </source>
</evidence>
<dbReference type="Pfam" id="PF01472">
    <property type="entry name" value="PUA"/>
    <property type="match status" value="1"/>
</dbReference>
<dbReference type="SUPFAM" id="SSF88697">
    <property type="entry name" value="PUA domain-like"/>
    <property type="match status" value="1"/>
</dbReference>
<dbReference type="SMART" id="SM00359">
    <property type="entry name" value="PUA"/>
    <property type="match status" value="1"/>
</dbReference>
<keyword evidence="3" id="KW-0641">Proline biosynthesis</keyword>
<dbReference type="GO" id="GO:0005829">
    <property type="term" value="C:cytosol"/>
    <property type="evidence" value="ECO:0007669"/>
    <property type="project" value="TreeGrafter"/>
</dbReference>
<dbReference type="CDD" id="cd21157">
    <property type="entry name" value="PUA_G5K"/>
    <property type="match status" value="1"/>
</dbReference>
<evidence type="ECO:0000256" key="3">
    <source>
        <dbReference type="ARBA" id="ARBA00022650"/>
    </source>
</evidence>
<evidence type="ECO:0000259" key="8">
    <source>
        <dbReference type="SMART" id="SM00359"/>
    </source>
</evidence>
<dbReference type="PROSITE" id="PS50890">
    <property type="entry name" value="PUA"/>
    <property type="match status" value="1"/>
</dbReference>